<evidence type="ECO:0000256" key="1">
    <source>
        <dbReference type="SAM" id="MobiDB-lite"/>
    </source>
</evidence>
<name>A0A836B4E4_9CHLO</name>
<dbReference type="OrthoDB" id="543530at2759"/>
<feature type="compositionally biased region" description="Gly residues" evidence="1">
    <location>
        <begin position="483"/>
        <end position="494"/>
    </location>
</feature>
<feature type="region of interest" description="Disordered" evidence="1">
    <location>
        <begin position="1"/>
        <end position="53"/>
    </location>
</feature>
<feature type="region of interest" description="Disordered" evidence="1">
    <location>
        <begin position="212"/>
        <end position="266"/>
    </location>
</feature>
<evidence type="ECO:0000313" key="3">
    <source>
        <dbReference type="Proteomes" id="UP000613740"/>
    </source>
</evidence>
<feature type="compositionally biased region" description="Gly residues" evidence="1">
    <location>
        <begin position="403"/>
        <end position="446"/>
    </location>
</feature>
<dbReference type="Proteomes" id="UP000613740">
    <property type="component" value="Unassembled WGS sequence"/>
</dbReference>
<feature type="compositionally biased region" description="Basic residues" evidence="1">
    <location>
        <begin position="252"/>
        <end position="261"/>
    </location>
</feature>
<feature type="region of interest" description="Disordered" evidence="1">
    <location>
        <begin position="155"/>
        <end position="191"/>
    </location>
</feature>
<protein>
    <submittedName>
        <fullName evidence="2">Uncharacterized protein</fullName>
    </submittedName>
</protein>
<dbReference type="AlphaFoldDB" id="A0A836B4E4"/>
<gene>
    <name evidence="2" type="ORF">HYH02_007709</name>
</gene>
<feature type="region of interest" description="Disordered" evidence="1">
    <location>
        <begin position="71"/>
        <end position="124"/>
    </location>
</feature>
<feature type="region of interest" description="Disordered" evidence="1">
    <location>
        <begin position="403"/>
        <end position="556"/>
    </location>
</feature>
<feature type="compositionally biased region" description="Pro residues" evidence="1">
    <location>
        <begin position="88"/>
        <end position="98"/>
    </location>
</feature>
<feature type="compositionally biased region" description="Low complexity" evidence="1">
    <location>
        <begin position="619"/>
        <end position="628"/>
    </location>
</feature>
<organism evidence="2 3">
    <name type="scientific">Chlamydomonas schloesseri</name>
    <dbReference type="NCBI Taxonomy" id="2026947"/>
    <lineage>
        <taxon>Eukaryota</taxon>
        <taxon>Viridiplantae</taxon>
        <taxon>Chlorophyta</taxon>
        <taxon>core chlorophytes</taxon>
        <taxon>Chlorophyceae</taxon>
        <taxon>CS clade</taxon>
        <taxon>Chlamydomonadales</taxon>
        <taxon>Chlamydomonadaceae</taxon>
        <taxon>Chlamydomonas</taxon>
    </lineage>
</organism>
<comment type="caution">
    <text evidence="2">The sequence shown here is derived from an EMBL/GenBank/DDBJ whole genome shotgun (WGS) entry which is preliminary data.</text>
</comment>
<feature type="compositionally biased region" description="Low complexity" evidence="1">
    <location>
        <begin position="182"/>
        <end position="191"/>
    </location>
</feature>
<feature type="region of interest" description="Disordered" evidence="1">
    <location>
        <begin position="309"/>
        <end position="385"/>
    </location>
</feature>
<sequence length="719" mass="72765">MVLGLFLRKAPEPEPAAPAPPPAAKAPPLPPPPRMDSGDDGTGELSVARRQGSQVNLNRLLGAAPHGLNAILKKSTMDSDPAAGSPFTPTPPSQPPSYPQQQLLRGDGEGGGVDAPRGTGRERRRSMTISEMVANMNNIHVGQAAMIMMPQRARQELGGGGADAGSNQAPGGQRSRAPAPQAGESASALGSGAALAGMRGLERQPSVIREAMKMQQSQSQQPQQPQQQQQQAAPPAQLSSPQVHSNSYSRSSAHHSHSHHYGHSEGLPSANLAQLAAALAGQGPAERAPAATRPGERRASMLLLQHSLGSVASGGGGSNNSRSSATGGPGTGAQLGAGGATSPGAERSGPLVPQPPAAGGGSVRRSDPGENFRMRALAPPQPNPMEVVINNVRGLNRSWNAGEAGGGNSASGGIGGGGNSASGGVGGISHSGSGGERQHQFGGGVAVGMVSSSNSHGHGHGQGHGQSQSARDMRSRGMRGSYSGAGRGPGGGTETAGNTEDGEARSPSVSAHATAAGGTGSDLKLPIISSALPRVRPHGDASNDGRGALPGLPGGAARGQLSQAEVAAITEALAAQQNDAARLRAAALRKMDTRIKRTVMERHLLVPEDSGGGGDYGDYGDSNAYGSSNGLTPSKLSPQAHAPRSPLNRPVGVQPHMSAAESAVARAKARLLETEQETAEELNQLRKNSTIGPNGLLPNGRLPADLLLDPMPPPPRGRR</sequence>
<feature type="compositionally biased region" description="Pro residues" evidence="1">
    <location>
        <begin position="13"/>
        <end position="34"/>
    </location>
</feature>
<feature type="compositionally biased region" description="Low complexity" evidence="1">
    <location>
        <begin position="447"/>
        <end position="456"/>
    </location>
</feature>
<accession>A0A836B4E4</accession>
<reference evidence="2" key="1">
    <citation type="journal article" date="2020" name="bioRxiv">
        <title>Comparative genomics of Chlamydomonas.</title>
        <authorList>
            <person name="Craig R.J."/>
            <person name="Hasan A.R."/>
            <person name="Ness R.W."/>
            <person name="Keightley P.D."/>
        </authorList>
    </citation>
    <scope>NUCLEOTIDE SEQUENCE</scope>
    <source>
        <strain evidence="2">CCAP 11/173</strain>
    </source>
</reference>
<dbReference type="EMBL" id="JAEHOD010000022">
    <property type="protein sequence ID" value="KAG2447381.1"/>
    <property type="molecule type" value="Genomic_DNA"/>
</dbReference>
<feature type="region of interest" description="Disordered" evidence="1">
    <location>
        <begin position="606"/>
        <end position="719"/>
    </location>
</feature>
<feature type="compositionally biased region" description="Gly residues" evidence="1">
    <location>
        <begin position="327"/>
        <end position="341"/>
    </location>
</feature>
<feature type="compositionally biased region" description="Low complexity" evidence="1">
    <location>
        <begin position="215"/>
        <end position="251"/>
    </location>
</feature>
<proteinExistence type="predicted"/>
<keyword evidence="3" id="KW-1185">Reference proteome</keyword>
<evidence type="ECO:0000313" key="2">
    <source>
        <dbReference type="EMBL" id="KAG2447381.1"/>
    </source>
</evidence>
<feature type="compositionally biased region" description="Basic and acidic residues" evidence="1">
    <location>
        <begin position="364"/>
        <end position="373"/>
    </location>
</feature>
<feature type="compositionally biased region" description="Pro residues" evidence="1">
    <location>
        <begin position="710"/>
        <end position="719"/>
    </location>
</feature>